<proteinExistence type="predicted"/>
<keyword evidence="3" id="KW-1185">Reference proteome</keyword>
<dbReference type="AlphaFoldDB" id="A0A9X1P806"/>
<evidence type="ECO:0000313" key="2">
    <source>
        <dbReference type="EMBL" id="MCF0039730.1"/>
    </source>
</evidence>
<protein>
    <submittedName>
        <fullName evidence="2">Uncharacterized protein</fullName>
    </submittedName>
</protein>
<keyword evidence="1" id="KW-1133">Transmembrane helix</keyword>
<keyword evidence="1" id="KW-0472">Membrane</keyword>
<dbReference type="Proteomes" id="UP001139700">
    <property type="component" value="Unassembled WGS sequence"/>
</dbReference>
<comment type="caution">
    <text evidence="2">The sequence shown here is derived from an EMBL/GenBank/DDBJ whole genome shotgun (WGS) entry which is preliminary data.</text>
</comment>
<evidence type="ECO:0000256" key="1">
    <source>
        <dbReference type="SAM" id="Phobius"/>
    </source>
</evidence>
<feature type="transmembrane region" description="Helical" evidence="1">
    <location>
        <begin position="87"/>
        <end position="107"/>
    </location>
</feature>
<evidence type="ECO:0000313" key="3">
    <source>
        <dbReference type="Proteomes" id="UP001139700"/>
    </source>
</evidence>
<organism evidence="2 3">
    <name type="scientific">Dyadobacter fanqingshengii</name>
    <dbReference type="NCBI Taxonomy" id="2906443"/>
    <lineage>
        <taxon>Bacteria</taxon>
        <taxon>Pseudomonadati</taxon>
        <taxon>Bacteroidota</taxon>
        <taxon>Cytophagia</taxon>
        <taxon>Cytophagales</taxon>
        <taxon>Spirosomataceae</taxon>
        <taxon>Dyadobacter</taxon>
    </lineage>
</organism>
<gene>
    <name evidence="2" type="ORF">LXM24_06495</name>
</gene>
<dbReference type="EMBL" id="JAJTTA010000002">
    <property type="protein sequence ID" value="MCF0039730.1"/>
    <property type="molecule type" value="Genomic_DNA"/>
</dbReference>
<sequence>MGTCTHQFKKAFQNPLTCFPSRYSGYLALVATYRQHFPMAFMGNRSLDKGFTGPLPAGNCIQIRKLSKAKIMDQQQNTSGRMMTCDLTHTFLVIFFLLSELLMMVSLPQKTNSLFLCIPKYLTLKTIR</sequence>
<keyword evidence="1" id="KW-0812">Transmembrane</keyword>
<name>A0A9X1P806_9BACT</name>
<reference evidence="2" key="1">
    <citation type="submission" date="2021-12" db="EMBL/GenBank/DDBJ databases">
        <title>Novel species in genus Dyadobacter.</title>
        <authorList>
            <person name="Ma C."/>
        </authorList>
    </citation>
    <scope>NUCLEOTIDE SEQUENCE</scope>
    <source>
        <strain evidence="2">CY399</strain>
    </source>
</reference>
<accession>A0A9X1P806</accession>